<protein>
    <submittedName>
        <fullName evidence="1">Thiocyanate hydrolase</fullName>
    </submittedName>
</protein>
<dbReference type="Proteomes" id="UP000812982">
    <property type="component" value="Unassembled WGS sequence"/>
</dbReference>
<keyword evidence="1" id="KW-0378">Hydrolase</keyword>
<dbReference type="EMBL" id="VOMB01000018">
    <property type="protein sequence ID" value="MBU9765146.1"/>
    <property type="molecule type" value="Genomic_DNA"/>
</dbReference>
<dbReference type="RefSeq" id="WP_217158588.1">
    <property type="nucleotide sequence ID" value="NZ_VOMB01000018.1"/>
</dbReference>
<comment type="caution">
    <text evidence="1">The sequence shown here is derived from an EMBL/GenBank/DDBJ whole genome shotgun (WGS) entry which is preliminary data.</text>
</comment>
<name>A0ABS6KNI1_9MYCO</name>
<evidence type="ECO:0000313" key="2">
    <source>
        <dbReference type="Proteomes" id="UP000812982"/>
    </source>
</evidence>
<evidence type="ECO:0000313" key="1">
    <source>
        <dbReference type="EMBL" id="MBU9765146.1"/>
    </source>
</evidence>
<organism evidence="1 2">
    <name type="scientific">[Mycobacterium] fortunisiensis</name>
    <dbReference type="NCBI Taxonomy" id="2600579"/>
    <lineage>
        <taxon>Bacteria</taxon>
        <taxon>Bacillati</taxon>
        <taxon>Actinomycetota</taxon>
        <taxon>Actinomycetes</taxon>
        <taxon>Mycobacteriales</taxon>
        <taxon>Mycobacteriaceae</taxon>
        <taxon>Mycolicibacterium</taxon>
    </lineage>
</organism>
<proteinExistence type="predicted"/>
<reference evidence="1 2" key="1">
    <citation type="journal article" date="2021" name="Sci. Rep.">
        <title>Phenotypic and genomic hallmarks of a novel, potentially pathogenic rapidly growing Mycobacterium species related to the Mycobacterium fortuitum complex.</title>
        <authorList>
            <person name="Gharbi R."/>
            <person name="Khanna V."/>
            <person name="Frigui W."/>
            <person name="Mhenni B."/>
            <person name="Brosch R."/>
            <person name="Mardassi H."/>
        </authorList>
    </citation>
    <scope>NUCLEOTIDE SEQUENCE [LARGE SCALE GENOMIC DNA]</scope>
    <source>
        <strain evidence="1 2">TNTM28</strain>
    </source>
</reference>
<gene>
    <name evidence="1" type="ORF">FR943_15000</name>
</gene>
<dbReference type="GO" id="GO:0016787">
    <property type="term" value="F:hydrolase activity"/>
    <property type="evidence" value="ECO:0007669"/>
    <property type="project" value="UniProtKB-KW"/>
</dbReference>
<sequence length="118" mass="13309">MAEEDDVTLVTVPALERIAGRGQVWPLMAEKYGVTNLVPPWKSSLDGMCDALDHEGVTLPLLTRRNDEDRLVHEVYPALPYPENQLVALSHSLIARHVIDEEALAERMRQVRARLEEA</sequence>
<accession>A0ABS6KNI1</accession>
<keyword evidence="2" id="KW-1185">Reference proteome</keyword>